<organism evidence="3 4">
    <name type="scientific">Sphingomonas immobilis</name>
    <dbReference type="NCBI Taxonomy" id="3063997"/>
    <lineage>
        <taxon>Bacteria</taxon>
        <taxon>Pseudomonadati</taxon>
        <taxon>Pseudomonadota</taxon>
        <taxon>Alphaproteobacteria</taxon>
        <taxon>Sphingomonadales</taxon>
        <taxon>Sphingomonadaceae</taxon>
        <taxon>Sphingomonas</taxon>
    </lineage>
</organism>
<accession>A0ABT8ZUV0</accession>
<sequence length="184" mass="19361">MPQNTAKQGPPLGSARLSLLNRIFGRRNDEALPLYTAIVERGRAPHWYLDGAVPDTIDGRFDMIAAVLSIVLLRLEGDPASAAISARVTERFVDDMDGQLRQIGIGDVVVGKHIGKMMSMLGGRIGAYRDGIAAGDLGPALTRNLYRGAAPAPAALAHVGTSLFALRDALAATPARALIAGDLP</sequence>
<dbReference type="Proteomes" id="UP001176468">
    <property type="component" value="Unassembled WGS sequence"/>
</dbReference>
<dbReference type="EMBL" id="JAUQSZ010000002">
    <property type="protein sequence ID" value="MDO7841350.1"/>
    <property type="molecule type" value="Genomic_DNA"/>
</dbReference>
<gene>
    <name evidence="3" type="ORF">Q5H94_03355</name>
</gene>
<feature type="domain" description="Ubiquinol-cytochrome c chaperone" evidence="2">
    <location>
        <begin position="52"/>
        <end position="182"/>
    </location>
</feature>
<name>A0ABT8ZUV0_9SPHN</name>
<evidence type="ECO:0000313" key="4">
    <source>
        <dbReference type="Proteomes" id="UP001176468"/>
    </source>
</evidence>
<evidence type="ECO:0000259" key="2">
    <source>
        <dbReference type="Pfam" id="PF03981"/>
    </source>
</evidence>
<evidence type="ECO:0000256" key="1">
    <source>
        <dbReference type="ARBA" id="ARBA00006436"/>
    </source>
</evidence>
<proteinExistence type="inferred from homology"/>
<reference evidence="3" key="1">
    <citation type="submission" date="2023-07" db="EMBL/GenBank/DDBJ databases">
        <authorList>
            <person name="Kim M.K."/>
        </authorList>
    </citation>
    <scope>NUCLEOTIDE SEQUENCE</scope>
    <source>
        <strain evidence="3">CA1-15</strain>
    </source>
</reference>
<protein>
    <submittedName>
        <fullName evidence="3">Ubiquinol-cytochrome C chaperone family protein</fullName>
    </submittedName>
</protein>
<dbReference type="InterPro" id="IPR021150">
    <property type="entry name" value="Ubiq_cyt_c_chap"/>
</dbReference>
<keyword evidence="4" id="KW-1185">Reference proteome</keyword>
<dbReference type="Pfam" id="PF03981">
    <property type="entry name" value="Ubiq_cyt_C_chap"/>
    <property type="match status" value="1"/>
</dbReference>
<comment type="similarity">
    <text evidence="1">Belongs to the UPF0174 family.</text>
</comment>
<evidence type="ECO:0000313" key="3">
    <source>
        <dbReference type="EMBL" id="MDO7841350.1"/>
    </source>
</evidence>
<comment type="caution">
    <text evidence="3">The sequence shown here is derived from an EMBL/GenBank/DDBJ whole genome shotgun (WGS) entry which is preliminary data.</text>
</comment>